<evidence type="ECO:0000256" key="3">
    <source>
        <dbReference type="ARBA" id="ARBA00023004"/>
    </source>
</evidence>
<dbReference type="CDD" id="cd12107">
    <property type="entry name" value="Hemerythrin"/>
    <property type="match status" value="1"/>
</dbReference>
<protein>
    <submittedName>
        <fullName evidence="5">Hemerythrin</fullName>
    </submittedName>
</protein>
<keyword evidence="6" id="KW-1185">Reference proteome</keyword>
<gene>
    <name evidence="5" type="ORF">JJ685_28420</name>
</gene>
<reference evidence="5 6" key="1">
    <citation type="journal article" date="2017" name="Int. J. Syst. Evol. Microbiol.">
        <title>Ramlibacter monticola sp. nov., isolated from forest soil.</title>
        <authorList>
            <person name="Chaudhary D.K."/>
            <person name="Kim J."/>
        </authorList>
    </citation>
    <scope>NUCLEOTIDE SEQUENCE [LARGE SCALE GENOMIC DNA]</scope>
    <source>
        <strain evidence="5 6">KACC 19175</strain>
    </source>
</reference>
<organism evidence="5 6">
    <name type="scientific">Ramlibacter monticola</name>
    <dbReference type="NCBI Taxonomy" id="1926872"/>
    <lineage>
        <taxon>Bacteria</taxon>
        <taxon>Pseudomonadati</taxon>
        <taxon>Pseudomonadota</taxon>
        <taxon>Betaproteobacteria</taxon>
        <taxon>Burkholderiales</taxon>
        <taxon>Comamonadaceae</taxon>
        <taxon>Ramlibacter</taxon>
    </lineage>
</organism>
<comment type="caution">
    <text evidence="5">The sequence shown here is derived from an EMBL/GenBank/DDBJ whole genome shotgun (WGS) entry which is preliminary data.</text>
</comment>
<comment type="similarity">
    <text evidence="1">Belongs to the hemerythrin family.</text>
</comment>
<evidence type="ECO:0000256" key="1">
    <source>
        <dbReference type="ARBA" id="ARBA00010587"/>
    </source>
</evidence>
<name>A0A936Z4P0_9BURK</name>
<dbReference type="GO" id="GO:0046872">
    <property type="term" value="F:metal ion binding"/>
    <property type="evidence" value="ECO:0007669"/>
    <property type="project" value="UniProtKB-KW"/>
</dbReference>
<dbReference type="NCBIfam" id="TIGR02481">
    <property type="entry name" value="hemeryth_dom"/>
    <property type="match status" value="1"/>
</dbReference>
<dbReference type="EMBL" id="JAEQNE010000012">
    <property type="protein sequence ID" value="MBL0395090.1"/>
    <property type="molecule type" value="Genomic_DNA"/>
</dbReference>
<sequence>MPALPWTDGLKLGLPPMDDTHEEFVALLARAEAADDATLPALWDELVEHTTEHFAREDEWMLATGFALGNCHATQHKAVLQVLRHGAAAAARGDLAPIRKVIREVAVWFPHHAQTMDAALVLHLRGLGFDPHTGEVSRPDALPAEAIA</sequence>
<dbReference type="RefSeq" id="WP_201677764.1">
    <property type="nucleotide sequence ID" value="NZ_JAEQNE010000012.1"/>
</dbReference>
<dbReference type="InterPro" id="IPR035938">
    <property type="entry name" value="Hemerythrin-like_sf"/>
</dbReference>
<dbReference type="InterPro" id="IPR012827">
    <property type="entry name" value="Hemerythrin_metal-bd"/>
</dbReference>
<dbReference type="InterPro" id="IPR012312">
    <property type="entry name" value="Hemerythrin-like"/>
</dbReference>
<evidence type="ECO:0000313" key="5">
    <source>
        <dbReference type="EMBL" id="MBL0395090.1"/>
    </source>
</evidence>
<keyword evidence="3" id="KW-0408">Iron</keyword>
<keyword evidence="2" id="KW-0479">Metal-binding</keyword>
<dbReference type="AlphaFoldDB" id="A0A936Z4P0"/>
<evidence type="ECO:0000256" key="2">
    <source>
        <dbReference type="ARBA" id="ARBA00022723"/>
    </source>
</evidence>
<evidence type="ECO:0000313" key="6">
    <source>
        <dbReference type="Proteomes" id="UP000599109"/>
    </source>
</evidence>
<dbReference type="Gene3D" id="1.20.120.50">
    <property type="entry name" value="Hemerythrin-like"/>
    <property type="match status" value="1"/>
</dbReference>
<evidence type="ECO:0000259" key="4">
    <source>
        <dbReference type="Pfam" id="PF01814"/>
    </source>
</evidence>
<accession>A0A936Z4P0</accession>
<feature type="domain" description="Hemerythrin-like" evidence="4">
    <location>
        <begin position="17"/>
        <end position="120"/>
    </location>
</feature>
<dbReference type="Proteomes" id="UP000599109">
    <property type="component" value="Unassembled WGS sequence"/>
</dbReference>
<dbReference type="Pfam" id="PF01814">
    <property type="entry name" value="Hemerythrin"/>
    <property type="match status" value="1"/>
</dbReference>
<dbReference type="SUPFAM" id="SSF47188">
    <property type="entry name" value="Hemerythrin-like"/>
    <property type="match status" value="1"/>
</dbReference>
<proteinExistence type="inferred from homology"/>